<feature type="domain" description="Amine oxidase" evidence="2">
    <location>
        <begin position="76"/>
        <end position="479"/>
    </location>
</feature>
<feature type="region of interest" description="Disordered" evidence="1">
    <location>
        <begin position="1"/>
        <end position="40"/>
    </location>
</feature>
<dbReference type="GO" id="GO:0016491">
    <property type="term" value="F:oxidoreductase activity"/>
    <property type="evidence" value="ECO:0007669"/>
    <property type="project" value="UniProtKB-KW"/>
</dbReference>
<gene>
    <name evidence="3" type="primary">hpnE</name>
    <name evidence="3" type="ORF">KIF53_07670</name>
</gene>
<evidence type="ECO:0000256" key="1">
    <source>
        <dbReference type="SAM" id="MobiDB-lite"/>
    </source>
</evidence>
<accession>A0ABS7FDV2</accession>
<dbReference type="InterPro" id="IPR050464">
    <property type="entry name" value="Zeta_carotene_desat/Oxidored"/>
</dbReference>
<dbReference type="SUPFAM" id="SSF51905">
    <property type="entry name" value="FAD/NAD(P)-binding domain"/>
    <property type="match status" value="1"/>
</dbReference>
<organism evidence="3 4">
    <name type="scientific">Chromobacterium subtsugae</name>
    <dbReference type="NCBI Taxonomy" id="251747"/>
    <lineage>
        <taxon>Bacteria</taxon>
        <taxon>Pseudomonadati</taxon>
        <taxon>Pseudomonadota</taxon>
        <taxon>Betaproteobacteria</taxon>
        <taxon>Neisseriales</taxon>
        <taxon>Chromobacteriaceae</taxon>
        <taxon>Chromobacterium</taxon>
    </lineage>
</organism>
<evidence type="ECO:0000313" key="3">
    <source>
        <dbReference type="EMBL" id="MBW8287503.1"/>
    </source>
</evidence>
<dbReference type="EC" id="1.17.8.1" evidence="3"/>
<dbReference type="Pfam" id="PF01593">
    <property type="entry name" value="Amino_oxidase"/>
    <property type="match status" value="1"/>
</dbReference>
<dbReference type="Proteomes" id="UP000711178">
    <property type="component" value="Unassembled WGS sequence"/>
</dbReference>
<proteinExistence type="predicted"/>
<keyword evidence="3" id="KW-0560">Oxidoreductase</keyword>
<keyword evidence="4" id="KW-1185">Reference proteome</keyword>
<comment type="caution">
    <text evidence="3">The sequence shown here is derived from an EMBL/GenBank/DDBJ whole genome shotgun (WGS) entry which is preliminary data.</text>
</comment>
<dbReference type="InterPro" id="IPR017830">
    <property type="entry name" value="SQase_HpnE"/>
</dbReference>
<evidence type="ECO:0000259" key="2">
    <source>
        <dbReference type="Pfam" id="PF01593"/>
    </source>
</evidence>
<protein>
    <submittedName>
        <fullName evidence="3">Hydroxysqualene dehydroxylase HpnE</fullName>
        <ecNumber evidence="3">1.17.8.1</ecNumber>
    </submittedName>
</protein>
<dbReference type="PANTHER" id="PTHR42923">
    <property type="entry name" value="PROTOPORPHYRINOGEN OXIDASE"/>
    <property type="match status" value="1"/>
</dbReference>
<name>A0ABS7FDV2_9NEIS</name>
<dbReference type="InterPro" id="IPR002937">
    <property type="entry name" value="Amino_oxidase"/>
</dbReference>
<dbReference type="EMBL" id="JAHDTB010000005">
    <property type="protein sequence ID" value="MBW8287503.1"/>
    <property type="molecule type" value="Genomic_DNA"/>
</dbReference>
<dbReference type="NCBIfam" id="TIGR03467">
    <property type="entry name" value="HpnE"/>
    <property type="match status" value="1"/>
</dbReference>
<dbReference type="InterPro" id="IPR036188">
    <property type="entry name" value="FAD/NAD-bd_sf"/>
</dbReference>
<evidence type="ECO:0000313" key="4">
    <source>
        <dbReference type="Proteomes" id="UP000711178"/>
    </source>
</evidence>
<sequence length="488" mass="52141">MGAAAGGGSQVAAAGPLDGRHLPRHAAGNPAGRPGQGAEPALVAGHWPQIVAGLENLDSRLPAVKPRVAVVGAGWAGLAAAVELAGEADLTVLEAGREPGGRARQVGTDGDRFDNGQHILLGAYAECLRLMRRVGAEPESLLRRLPLQWRREGGVDMRCPRWPAPLHLAAGLLAARGLGWSAKWQLARALLGLRAAAYRLPQDCAVADWLRDHGQQEEALREFWRPLVLSALNTPPEQASMQVLATVLRDSLGARRAASDLLLPARHLSALFPEPAWRWLAGQGADLRLGCRVRRLSREAGRLLVDGEAYDAVVLAAAPYHAAALLDEPRLRAQLQDYRYCPIVTVYLRFAASPRLPAPMMGVRGGAADWLFDREALCGEAGLVAAVLSAPPALPEQDELVRAVLDDVRRLAPHLEQPIECKVIVEKRATFASAVGLRRATVRSGAEGIYLAGDWACPDYPATLEGAARSGVAAAAAVMQDLRMKARQ</sequence>
<dbReference type="Gene3D" id="3.50.50.60">
    <property type="entry name" value="FAD/NAD(P)-binding domain"/>
    <property type="match status" value="1"/>
</dbReference>
<dbReference type="PANTHER" id="PTHR42923:SF47">
    <property type="entry name" value="BLR3003 PROTEIN"/>
    <property type="match status" value="1"/>
</dbReference>
<reference evidence="3 4" key="1">
    <citation type="submission" date="2021-05" db="EMBL/GenBank/DDBJ databases">
        <title>Draft Whole Genome Sequencing Of Biosensor Chromobacterium violaceum Strain CV026 Reveals A Regulatory RNA In Chromobacterium violaceum Phenotype Regulatory Network.</title>
        <authorList>
            <person name="Hong K.W."/>
            <person name="Chan K.G."/>
            <person name="Chang C.-Y."/>
        </authorList>
    </citation>
    <scope>NUCLEOTIDE SEQUENCE [LARGE SCALE GENOMIC DNA]</scope>
    <source>
        <strain evidence="3 4">ATCC 31532</strain>
    </source>
</reference>